<keyword evidence="1" id="KW-1185">Reference proteome</keyword>
<dbReference type="Proteomes" id="UP000095283">
    <property type="component" value="Unplaced"/>
</dbReference>
<protein>
    <submittedName>
        <fullName evidence="2">Uncharacterized protein</fullName>
    </submittedName>
</protein>
<dbReference type="AlphaFoldDB" id="A0A1I7XRP6"/>
<evidence type="ECO:0000313" key="1">
    <source>
        <dbReference type="Proteomes" id="UP000095283"/>
    </source>
</evidence>
<reference evidence="2" key="1">
    <citation type="submission" date="2016-11" db="UniProtKB">
        <authorList>
            <consortium name="WormBaseParasite"/>
        </authorList>
    </citation>
    <scope>IDENTIFICATION</scope>
</reference>
<sequence length="71" mass="8557">MAFQSKAVIFKPLQHRSRDFAVYFILPEHFIQRGAIHVDDNVFKFVHWNSMYAARNHMLNMRWLFYNPSGL</sequence>
<proteinExistence type="predicted"/>
<dbReference type="WBParaSite" id="Hba_20410">
    <property type="protein sequence ID" value="Hba_20410"/>
    <property type="gene ID" value="Hba_20410"/>
</dbReference>
<name>A0A1I7XRP6_HETBA</name>
<evidence type="ECO:0000313" key="2">
    <source>
        <dbReference type="WBParaSite" id="Hba_20410"/>
    </source>
</evidence>
<accession>A0A1I7XRP6</accession>
<organism evidence="1 2">
    <name type="scientific">Heterorhabditis bacteriophora</name>
    <name type="common">Entomopathogenic nematode worm</name>
    <dbReference type="NCBI Taxonomy" id="37862"/>
    <lineage>
        <taxon>Eukaryota</taxon>
        <taxon>Metazoa</taxon>
        <taxon>Ecdysozoa</taxon>
        <taxon>Nematoda</taxon>
        <taxon>Chromadorea</taxon>
        <taxon>Rhabditida</taxon>
        <taxon>Rhabditina</taxon>
        <taxon>Rhabditomorpha</taxon>
        <taxon>Strongyloidea</taxon>
        <taxon>Heterorhabditidae</taxon>
        <taxon>Heterorhabditis</taxon>
    </lineage>
</organism>